<keyword evidence="2" id="KW-1133">Transmembrane helix</keyword>
<reference evidence="4" key="1">
    <citation type="journal article" date="2015" name="Nature">
        <title>Complex archaea that bridge the gap between prokaryotes and eukaryotes.</title>
        <authorList>
            <person name="Spang A."/>
            <person name="Saw J.H."/>
            <person name="Jorgensen S.L."/>
            <person name="Zaremba-Niedzwiedzka K."/>
            <person name="Martijn J."/>
            <person name="Lind A.E."/>
            <person name="van Eijk R."/>
            <person name="Schleper C."/>
            <person name="Guy L."/>
            <person name="Ettema T.J."/>
        </authorList>
    </citation>
    <scope>NUCLEOTIDE SEQUENCE</scope>
</reference>
<proteinExistence type="predicted"/>
<evidence type="ECO:0000313" key="4">
    <source>
        <dbReference type="EMBL" id="KKM03767.1"/>
    </source>
</evidence>
<dbReference type="NCBIfam" id="NF038402">
    <property type="entry name" value="TroA_like"/>
    <property type="match status" value="1"/>
</dbReference>
<gene>
    <name evidence="4" type="ORF">LCGC14_1771130</name>
</gene>
<dbReference type="SUPFAM" id="SSF53807">
    <property type="entry name" value="Helical backbone' metal receptor"/>
    <property type="match status" value="1"/>
</dbReference>
<dbReference type="PANTHER" id="PTHR30535:SF34">
    <property type="entry name" value="MOLYBDATE-BINDING PROTEIN MOLA"/>
    <property type="match status" value="1"/>
</dbReference>
<keyword evidence="2" id="KW-0812">Transmembrane</keyword>
<dbReference type="Pfam" id="PF01497">
    <property type="entry name" value="Peripla_BP_2"/>
    <property type="match status" value="1"/>
</dbReference>
<evidence type="ECO:0000256" key="2">
    <source>
        <dbReference type="SAM" id="Phobius"/>
    </source>
</evidence>
<keyword evidence="2" id="KW-0472">Membrane</keyword>
<feature type="transmembrane region" description="Helical" evidence="2">
    <location>
        <begin position="9"/>
        <end position="30"/>
    </location>
</feature>
<sequence length="312" mass="35144">MKKMPKNKIMIMAVIIAVIFSNIIILNIIFGNIDLDASSEKNIFYDSLGRKVKVLKHPKRIISMAPTITEILYALEVDDRLYGVTTYCNYPVDAQTKTKIGGFSIPNIEIIVSLEPDLVIWAKEDLNVIEALEAYDIAIAVIIAHSLDDILKNIKDIGVLVDEEEKGKEVSNALKAQMNMITDKTDTLNPNDKLKSYFEVWETPKVAGGKSFLHDMIEKAGGISIFGYINEVFPTVSHESVINENPEVIFVTAMGRSWYTVDVADRAGYNIIEAVINNRIYECDDDMFTRAGPRIMDALENMTRYLYPTLFT</sequence>
<dbReference type="InterPro" id="IPR054828">
    <property type="entry name" value="Vit_B12_bind_prot"/>
</dbReference>
<organism evidence="4">
    <name type="scientific">marine sediment metagenome</name>
    <dbReference type="NCBI Taxonomy" id="412755"/>
    <lineage>
        <taxon>unclassified sequences</taxon>
        <taxon>metagenomes</taxon>
        <taxon>ecological metagenomes</taxon>
    </lineage>
</organism>
<dbReference type="PANTHER" id="PTHR30535">
    <property type="entry name" value="VITAMIN B12-BINDING PROTEIN"/>
    <property type="match status" value="1"/>
</dbReference>
<protein>
    <recommendedName>
        <fullName evidence="3">Fe/B12 periplasmic-binding domain-containing protein</fullName>
    </recommendedName>
</protein>
<evidence type="ECO:0000256" key="1">
    <source>
        <dbReference type="ARBA" id="ARBA00022729"/>
    </source>
</evidence>
<dbReference type="EMBL" id="LAZR01016606">
    <property type="protein sequence ID" value="KKM03767.1"/>
    <property type="molecule type" value="Genomic_DNA"/>
</dbReference>
<keyword evidence="1" id="KW-0732">Signal</keyword>
<dbReference type="Gene3D" id="3.40.50.1980">
    <property type="entry name" value="Nitrogenase molybdenum iron protein domain"/>
    <property type="match status" value="2"/>
</dbReference>
<accession>A0A0F9HKU2</accession>
<dbReference type="PROSITE" id="PS50983">
    <property type="entry name" value="FE_B12_PBP"/>
    <property type="match status" value="1"/>
</dbReference>
<evidence type="ECO:0000259" key="3">
    <source>
        <dbReference type="PROSITE" id="PS50983"/>
    </source>
</evidence>
<feature type="domain" description="Fe/B12 periplasmic-binding" evidence="3">
    <location>
        <begin position="60"/>
        <end position="310"/>
    </location>
</feature>
<dbReference type="AlphaFoldDB" id="A0A0F9HKU2"/>
<dbReference type="InterPro" id="IPR050902">
    <property type="entry name" value="ABC_Transporter_SBP"/>
</dbReference>
<comment type="caution">
    <text evidence="4">The sequence shown here is derived from an EMBL/GenBank/DDBJ whole genome shotgun (WGS) entry which is preliminary data.</text>
</comment>
<name>A0A0F9HKU2_9ZZZZ</name>
<dbReference type="GO" id="GO:0071281">
    <property type="term" value="P:cellular response to iron ion"/>
    <property type="evidence" value="ECO:0007669"/>
    <property type="project" value="TreeGrafter"/>
</dbReference>
<dbReference type="InterPro" id="IPR002491">
    <property type="entry name" value="ABC_transptr_periplasmic_BD"/>
</dbReference>